<dbReference type="PANTHER" id="PTHR46093:SF9">
    <property type="entry name" value="DCD DOMAIN-CONTAINING PROTEIN"/>
    <property type="match status" value="1"/>
</dbReference>
<dbReference type="Gramene" id="EFJ14743">
    <property type="protein sequence ID" value="EFJ14743"/>
    <property type="gene ID" value="SELMODRAFT_423317"/>
</dbReference>
<evidence type="ECO:0000256" key="2">
    <source>
        <dbReference type="ARBA" id="ARBA00022737"/>
    </source>
</evidence>
<dbReference type="eggNOG" id="KOG0379">
    <property type="taxonomic scope" value="Eukaryota"/>
</dbReference>
<keyword evidence="1" id="KW-0880">Kelch repeat</keyword>
<dbReference type="SUPFAM" id="SSF117281">
    <property type="entry name" value="Kelch motif"/>
    <property type="match status" value="1"/>
</dbReference>
<dbReference type="InParanoid" id="D8SLA0"/>
<dbReference type="Proteomes" id="UP000001514">
    <property type="component" value="Unassembled WGS sequence"/>
</dbReference>
<accession>D8SLA0</accession>
<dbReference type="Gene3D" id="2.120.10.80">
    <property type="entry name" value="Kelch-type beta propeller"/>
    <property type="match status" value="1"/>
</dbReference>
<dbReference type="PANTHER" id="PTHR46093">
    <property type="entry name" value="ACYL-COA-BINDING DOMAIN-CONTAINING PROTEIN 5"/>
    <property type="match status" value="1"/>
</dbReference>
<keyword evidence="2" id="KW-0677">Repeat</keyword>
<evidence type="ECO:0000313" key="3">
    <source>
        <dbReference type="EMBL" id="EFJ14743.1"/>
    </source>
</evidence>
<evidence type="ECO:0000313" key="4">
    <source>
        <dbReference type="Proteomes" id="UP000001514"/>
    </source>
</evidence>
<keyword evidence="4" id="KW-1185">Reference proteome</keyword>
<proteinExistence type="predicted"/>
<gene>
    <name evidence="3" type="ORF">SELMODRAFT_423317</name>
</gene>
<protein>
    <submittedName>
        <fullName evidence="3">Uncharacterized protein</fullName>
    </submittedName>
</protein>
<dbReference type="InterPro" id="IPR015915">
    <property type="entry name" value="Kelch-typ_b-propeller"/>
</dbReference>
<organism evidence="4">
    <name type="scientific">Selaginella moellendorffii</name>
    <name type="common">Spikemoss</name>
    <dbReference type="NCBI Taxonomy" id="88036"/>
    <lineage>
        <taxon>Eukaryota</taxon>
        <taxon>Viridiplantae</taxon>
        <taxon>Streptophyta</taxon>
        <taxon>Embryophyta</taxon>
        <taxon>Tracheophyta</taxon>
        <taxon>Lycopodiopsida</taxon>
        <taxon>Selaginellales</taxon>
        <taxon>Selaginellaceae</taxon>
        <taxon>Selaginella</taxon>
    </lineage>
</organism>
<reference evidence="3 4" key="1">
    <citation type="journal article" date="2011" name="Science">
        <title>The Selaginella genome identifies genetic changes associated with the evolution of vascular plants.</title>
        <authorList>
            <person name="Banks J.A."/>
            <person name="Nishiyama T."/>
            <person name="Hasebe M."/>
            <person name="Bowman J.L."/>
            <person name="Gribskov M."/>
            <person name="dePamphilis C."/>
            <person name="Albert V.A."/>
            <person name="Aono N."/>
            <person name="Aoyama T."/>
            <person name="Ambrose B.A."/>
            <person name="Ashton N.W."/>
            <person name="Axtell M.J."/>
            <person name="Barker E."/>
            <person name="Barker M.S."/>
            <person name="Bennetzen J.L."/>
            <person name="Bonawitz N.D."/>
            <person name="Chapple C."/>
            <person name="Cheng C."/>
            <person name="Correa L.G."/>
            <person name="Dacre M."/>
            <person name="DeBarry J."/>
            <person name="Dreyer I."/>
            <person name="Elias M."/>
            <person name="Engstrom E.M."/>
            <person name="Estelle M."/>
            <person name="Feng L."/>
            <person name="Finet C."/>
            <person name="Floyd S.K."/>
            <person name="Frommer W.B."/>
            <person name="Fujita T."/>
            <person name="Gramzow L."/>
            <person name="Gutensohn M."/>
            <person name="Harholt J."/>
            <person name="Hattori M."/>
            <person name="Heyl A."/>
            <person name="Hirai T."/>
            <person name="Hiwatashi Y."/>
            <person name="Ishikawa M."/>
            <person name="Iwata M."/>
            <person name="Karol K.G."/>
            <person name="Koehler B."/>
            <person name="Kolukisaoglu U."/>
            <person name="Kubo M."/>
            <person name="Kurata T."/>
            <person name="Lalonde S."/>
            <person name="Li K."/>
            <person name="Li Y."/>
            <person name="Litt A."/>
            <person name="Lyons E."/>
            <person name="Manning G."/>
            <person name="Maruyama T."/>
            <person name="Michael T.P."/>
            <person name="Mikami K."/>
            <person name="Miyazaki S."/>
            <person name="Morinaga S."/>
            <person name="Murata T."/>
            <person name="Mueller-Roeber B."/>
            <person name="Nelson D.R."/>
            <person name="Obara M."/>
            <person name="Oguri Y."/>
            <person name="Olmstead R.G."/>
            <person name="Onodera N."/>
            <person name="Petersen B.L."/>
            <person name="Pils B."/>
            <person name="Prigge M."/>
            <person name="Rensing S.A."/>
            <person name="Riano-Pachon D.M."/>
            <person name="Roberts A.W."/>
            <person name="Sato Y."/>
            <person name="Scheller H.V."/>
            <person name="Schulz B."/>
            <person name="Schulz C."/>
            <person name="Shakirov E.V."/>
            <person name="Shibagaki N."/>
            <person name="Shinohara N."/>
            <person name="Shippen D.E."/>
            <person name="Soerensen I."/>
            <person name="Sotooka R."/>
            <person name="Sugimoto N."/>
            <person name="Sugita M."/>
            <person name="Sumikawa N."/>
            <person name="Tanurdzic M."/>
            <person name="Theissen G."/>
            <person name="Ulvskov P."/>
            <person name="Wakazuki S."/>
            <person name="Weng J.K."/>
            <person name="Willats W.W."/>
            <person name="Wipf D."/>
            <person name="Wolf P.G."/>
            <person name="Yang L."/>
            <person name="Zimmer A.D."/>
            <person name="Zhu Q."/>
            <person name="Mitros T."/>
            <person name="Hellsten U."/>
            <person name="Loque D."/>
            <person name="Otillar R."/>
            <person name="Salamov A."/>
            <person name="Schmutz J."/>
            <person name="Shapiro H."/>
            <person name="Lindquist E."/>
            <person name="Lucas S."/>
            <person name="Rokhsar D."/>
            <person name="Grigoriev I.V."/>
        </authorList>
    </citation>
    <scope>NUCLEOTIDE SEQUENCE [LARGE SCALE GENOMIC DNA]</scope>
</reference>
<dbReference type="AlphaFoldDB" id="D8SLA0"/>
<dbReference type="STRING" id="88036.D8SLA0"/>
<dbReference type="HOGENOM" id="CLU_748853_0_0_1"/>
<sequence length="375" mass="42118">MRSSLQSTSELQSAIREDLKLLPVLEAGTTTRIKVLEAGTKRKRKKFHPQFTSVAMAGTSARPTMCTSLTLVLEAGTRTRIKVFTLLLFAILFRGLKFLFVPGARGWNQEKKKKISPTVRFSGYSRDECQTNDVHVFDFGMYTWSKPVMKGTHPSPRDNHSSTAVGSKLYVFGDTNGTSPLNNLFVLDNETMAWREVKTTGAELMPRAGHTTISHGKYLASTGVWATLNPSGSRPAPRFSLAGDSVDAERGILFVFEGCNKELEALDDMYFLDTEFQAHIQPLGKKMFEARESDVFNYGYTLEASIDGKLFRGLLFLYKPGFAQAVQTYMASIFARRLIIKQLDLKLDNILSKLNMRDKVVSTFRRYHHSEVHGS</sequence>
<dbReference type="KEGG" id="smo:SELMODRAFT_423317"/>
<dbReference type="EMBL" id="GL377626">
    <property type="protein sequence ID" value="EFJ14743.1"/>
    <property type="molecule type" value="Genomic_DNA"/>
</dbReference>
<name>D8SLA0_SELML</name>
<dbReference type="Pfam" id="PF24681">
    <property type="entry name" value="Kelch_KLHDC2_KLHL20_DRC7"/>
    <property type="match status" value="1"/>
</dbReference>
<evidence type="ECO:0000256" key="1">
    <source>
        <dbReference type="ARBA" id="ARBA00022441"/>
    </source>
</evidence>